<evidence type="ECO:0000256" key="3">
    <source>
        <dbReference type="ARBA" id="ARBA00022801"/>
    </source>
</evidence>
<dbReference type="InterPro" id="IPR035437">
    <property type="entry name" value="SNase_OB-fold_sf"/>
</dbReference>
<evidence type="ECO:0000313" key="8">
    <source>
        <dbReference type="Proteomes" id="UP001231189"/>
    </source>
</evidence>
<dbReference type="SUPFAM" id="SSF50199">
    <property type="entry name" value="Staphylococcal nuclease"/>
    <property type="match status" value="1"/>
</dbReference>
<feature type="compositionally biased region" description="Pro residues" evidence="4">
    <location>
        <begin position="216"/>
        <end position="228"/>
    </location>
</feature>
<dbReference type="Proteomes" id="UP001231189">
    <property type="component" value="Unassembled WGS sequence"/>
</dbReference>
<dbReference type="InterPro" id="IPR016071">
    <property type="entry name" value="Staphylococal_nuclease_OB-fold"/>
</dbReference>
<proteinExistence type="predicted"/>
<keyword evidence="1" id="KW-0540">Nuclease</keyword>
<reference evidence="7" key="1">
    <citation type="submission" date="2023-07" db="EMBL/GenBank/DDBJ databases">
        <title>A chromosome-level genome assembly of Lolium multiflorum.</title>
        <authorList>
            <person name="Chen Y."/>
            <person name="Copetti D."/>
            <person name="Kolliker R."/>
            <person name="Studer B."/>
        </authorList>
    </citation>
    <scope>NUCLEOTIDE SEQUENCE</scope>
    <source>
        <strain evidence="7">02402/16</strain>
        <tissue evidence="7">Leaf</tissue>
    </source>
</reference>
<evidence type="ECO:0000259" key="6">
    <source>
        <dbReference type="PROSITE" id="PS50830"/>
    </source>
</evidence>
<evidence type="ECO:0000256" key="1">
    <source>
        <dbReference type="ARBA" id="ARBA00022722"/>
    </source>
</evidence>
<protein>
    <recommendedName>
        <fullName evidence="6">TNase-like domain-containing protein</fullName>
    </recommendedName>
</protein>
<dbReference type="Pfam" id="PF00565">
    <property type="entry name" value="SNase"/>
    <property type="match status" value="1"/>
</dbReference>
<accession>A0AAD8SP52</accession>
<keyword evidence="8" id="KW-1185">Reference proteome</keyword>
<dbReference type="PROSITE" id="PS50830">
    <property type="entry name" value="TNASE_3"/>
    <property type="match status" value="1"/>
</dbReference>
<dbReference type="GO" id="GO:0016787">
    <property type="term" value="F:hydrolase activity"/>
    <property type="evidence" value="ECO:0007669"/>
    <property type="project" value="UniProtKB-KW"/>
</dbReference>
<keyword evidence="5" id="KW-1133">Transmembrane helix</keyword>
<evidence type="ECO:0000256" key="5">
    <source>
        <dbReference type="SAM" id="Phobius"/>
    </source>
</evidence>
<dbReference type="GO" id="GO:0004519">
    <property type="term" value="F:endonuclease activity"/>
    <property type="evidence" value="ECO:0007669"/>
    <property type="project" value="UniProtKB-KW"/>
</dbReference>
<organism evidence="7 8">
    <name type="scientific">Lolium multiflorum</name>
    <name type="common">Italian ryegrass</name>
    <name type="synonym">Lolium perenne subsp. multiflorum</name>
    <dbReference type="NCBI Taxonomy" id="4521"/>
    <lineage>
        <taxon>Eukaryota</taxon>
        <taxon>Viridiplantae</taxon>
        <taxon>Streptophyta</taxon>
        <taxon>Embryophyta</taxon>
        <taxon>Tracheophyta</taxon>
        <taxon>Spermatophyta</taxon>
        <taxon>Magnoliopsida</taxon>
        <taxon>Liliopsida</taxon>
        <taxon>Poales</taxon>
        <taxon>Poaceae</taxon>
        <taxon>BOP clade</taxon>
        <taxon>Pooideae</taxon>
        <taxon>Poodae</taxon>
        <taxon>Poeae</taxon>
        <taxon>Poeae Chloroplast Group 2 (Poeae type)</taxon>
        <taxon>Loliodinae</taxon>
        <taxon>Loliinae</taxon>
        <taxon>Lolium</taxon>
    </lineage>
</organism>
<feature type="region of interest" description="Disordered" evidence="4">
    <location>
        <begin position="212"/>
        <end position="235"/>
    </location>
</feature>
<name>A0AAD8SP52_LOLMU</name>
<feature type="transmembrane region" description="Helical" evidence="5">
    <location>
        <begin position="86"/>
        <end position="106"/>
    </location>
</feature>
<dbReference type="SMART" id="SM00318">
    <property type="entry name" value="SNc"/>
    <property type="match status" value="1"/>
</dbReference>
<feature type="domain" description="TNase-like" evidence="6">
    <location>
        <begin position="244"/>
        <end position="421"/>
    </location>
</feature>
<dbReference type="GO" id="GO:0005737">
    <property type="term" value="C:cytoplasm"/>
    <property type="evidence" value="ECO:0007669"/>
    <property type="project" value="TreeGrafter"/>
</dbReference>
<keyword evidence="3" id="KW-0378">Hydrolase</keyword>
<evidence type="ECO:0000313" key="7">
    <source>
        <dbReference type="EMBL" id="KAK1661872.1"/>
    </source>
</evidence>
<keyword evidence="5" id="KW-0812">Transmembrane</keyword>
<comment type="caution">
    <text evidence="7">The sequence shown here is derived from an EMBL/GenBank/DDBJ whole genome shotgun (WGS) entry which is preliminary data.</text>
</comment>
<dbReference type="PANTHER" id="PTHR12302:SF3">
    <property type="entry name" value="SERINE_THREONINE-PROTEIN KINASE 31"/>
    <property type="match status" value="1"/>
</dbReference>
<keyword evidence="2" id="KW-0255">Endonuclease</keyword>
<evidence type="ECO:0000256" key="2">
    <source>
        <dbReference type="ARBA" id="ARBA00022759"/>
    </source>
</evidence>
<dbReference type="EMBL" id="JAUUTY010000003">
    <property type="protein sequence ID" value="KAK1661872.1"/>
    <property type="molecule type" value="Genomic_DNA"/>
</dbReference>
<keyword evidence="5" id="KW-0472">Membrane</keyword>
<dbReference type="AlphaFoldDB" id="A0AAD8SP52"/>
<dbReference type="PANTHER" id="PTHR12302">
    <property type="entry name" value="EBNA2 BINDING PROTEIN P100"/>
    <property type="match status" value="1"/>
</dbReference>
<evidence type="ECO:0000256" key="4">
    <source>
        <dbReference type="SAM" id="MobiDB-lite"/>
    </source>
</evidence>
<gene>
    <name evidence="7" type="ORF">QYE76_050031</name>
</gene>
<dbReference type="Gene3D" id="2.40.50.90">
    <property type="match status" value="1"/>
</dbReference>
<sequence length="439" mass="48098">MNPTTQGRSSPSAWQISTALPPLHLVFLVKRAAIPSKTKTRCCASDDDAHCHPARRSTQQTEQRHLNSFQIPERIPHKNPHPTRRIFIFLLVVAAAVMGNSIYRFLCGVCSDLSDAAFTPHGAHDSVAKLGQDILNFQRTKQVPEGLGRHVVSSQNAQANWYKKLQVAWKKARPTPTTPEDAAQLVVLTLKNHQKADVEGFLAFYGLPHPDGAAPSAPPSHAPAPAPAAHPTAPTHKPVKAELHTLPVDAKAVADGDTVTVYVDVSERGESGSVPADIKKAAAERTKARAKRDYPTADALQKTIADAGYRQVPNAKGQEVLARKYRIRLSGIDAPESAMPYGKEAKEALLKLVEGKCLTVHIYDTDRYGRSVGDLHAGGVFVQEQMLKKGFAWHYAAYDKRAELAKWQSQAQAARRGLWASKKPQEPWEYRKAKRNGGA</sequence>